<dbReference type="Proteomes" id="UP000593966">
    <property type="component" value="Chromosome"/>
</dbReference>
<accession>A0A4Q4GY66</accession>
<protein>
    <recommendedName>
        <fullName evidence="3">Sulfurtransferase complex subunit TusB</fullName>
    </recommendedName>
</protein>
<keyword evidence="2" id="KW-1185">Reference proteome</keyword>
<dbReference type="Gene3D" id="3.40.1260.10">
    <property type="entry name" value="DsrEFH-like"/>
    <property type="match status" value="1"/>
</dbReference>
<dbReference type="GO" id="GO:0002143">
    <property type="term" value="P:tRNA wobble position uridine thiolation"/>
    <property type="evidence" value="ECO:0007669"/>
    <property type="project" value="InterPro"/>
</dbReference>
<reference evidence="1 2" key="1">
    <citation type="submission" date="2020-02" db="EMBL/GenBank/DDBJ databases">
        <title>Tigecycline-resistant Acinetobacter species from pigs and migratory birds.</title>
        <authorList>
            <person name="Chen C."/>
            <person name="Sun J."/>
            <person name="Liao X.-P."/>
            <person name="Liu Y.-H."/>
        </authorList>
    </citation>
    <scope>NUCLEOTIDE SEQUENCE [LARGE SCALE GENOMIC DNA]</scope>
    <source>
        <strain evidence="1 2">YH12207_T</strain>
    </source>
</reference>
<dbReference type="InterPro" id="IPR007215">
    <property type="entry name" value="Sulphur_relay_TusB/DsrH"/>
</dbReference>
<gene>
    <name evidence="1" type="ORF">G0028_09555</name>
</gene>
<evidence type="ECO:0000313" key="1">
    <source>
        <dbReference type="EMBL" id="QOW46120.1"/>
    </source>
</evidence>
<dbReference type="InterPro" id="IPR027396">
    <property type="entry name" value="DsrEFH-like"/>
</dbReference>
<dbReference type="EMBL" id="CP048659">
    <property type="protein sequence ID" value="QOW46120.1"/>
    <property type="molecule type" value="Genomic_DNA"/>
</dbReference>
<organism evidence="1 2">
    <name type="scientific">Acinetobacter piscicola</name>
    <dbReference type="NCBI Taxonomy" id="2006115"/>
    <lineage>
        <taxon>Bacteria</taxon>
        <taxon>Pseudomonadati</taxon>
        <taxon>Pseudomonadota</taxon>
        <taxon>Gammaproteobacteria</taxon>
        <taxon>Moraxellales</taxon>
        <taxon>Moraxellaceae</taxon>
        <taxon>Acinetobacter</taxon>
    </lineage>
</organism>
<dbReference type="OrthoDB" id="6710413at2"/>
<sequence length="94" mass="10499">MSQHTLFLIQSEFGKTSACLEQWASMSNANDAVVLMGDAILFVQDARIQQHTTVYVLETDLDLLATPLSQNVQTLTYATFADLVLDFKRCISLK</sequence>
<name>A0A4Q4GY66_9GAMM</name>
<evidence type="ECO:0008006" key="3">
    <source>
        <dbReference type="Google" id="ProtNLM"/>
    </source>
</evidence>
<proteinExistence type="predicted"/>
<dbReference type="AlphaFoldDB" id="A0A4Q4GY66"/>
<dbReference type="SUPFAM" id="SSF75169">
    <property type="entry name" value="DsrEFH-like"/>
    <property type="match status" value="1"/>
</dbReference>
<dbReference type="Pfam" id="PF04077">
    <property type="entry name" value="DsrH"/>
    <property type="match status" value="1"/>
</dbReference>
<evidence type="ECO:0000313" key="2">
    <source>
        <dbReference type="Proteomes" id="UP000593966"/>
    </source>
</evidence>
<dbReference type="RefSeq" id="WP_130073594.1">
    <property type="nucleotide sequence ID" value="NZ_CP048659.1"/>
</dbReference>
<dbReference type="GO" id="GO:0005737">
    <property type="term" value="C:cytoplasm"/>
    <property type="evidence" value="ECO:0007669"/>
    <property type="project" value="InterPro"/>
</dbReference>